<dbReference type="EMBL" id="LXPS01000022">
    <property type="protein sequence ID" value="OAE43577.1"/>
    <property type="molecule type" value="Genomic_DNA"/>
</dbReference>
<comment type="caution">
    <text evidence="1">The sequence shown here is derived from an EMBL/GenBank/DDBJ whole genome shotgun (WGS) entry which is preliminary data.</text>
</comment>
<proteinExistence type="predicted"/>
<gene>
    <name evidence="1" type="ORF">A7J57_04735</name>
</gene>
<evidence type="ECO:0000313" key="1">
    <source>
        <dbReference type="EMBL" id="OAE43577.1"/>
    </source>
</evidence>
<organism evidence="1 2">
    <name type="scientific">Agrobacterium tumefaciens</name>
    <dbReference type="NCBI Taxonomy" id="358"/>
    <lineage>
        <taxon>Bacteria</taxon>
        <taxon>Pseudomonadati</taxon>
        <taxon>Pseudomonadota</taxon>
        <taxon>Alphaproteobacteria</taxon>
        <taxon>Hyphomicrobiales</taxon>
        <taxon>Rhizobiaceae</taxon>
        <taxon>Rhizobium/Agrobacterium group</taxon>
        <taxon>Agrobacterium</taxon>
        <taxon>Agrobacterium tumefaciens complex</taxon>
    </lineage>
</organism>
<accession>A0A176X753</accession>
<sequence length="63" mass="6348">MAAIARVDTTRQASIIDLMIATDITGITIGETGDTIGSGGIATTGAAIIVTARAIDQAPRFMA</sequence>
<dbReference type="Proteomes" id="UP000077098">
    <property type="component" value="Unassembled WGS sequence"/>
</dbReference>
<reference evidence="1 2" key="1">
    <citation type="submission" date="2016-05" db="EMBL/GenBank/DDBJ databases">
        <authorList>
            <person name="Lavstsen T."/>
            <person name="Jespersen J.S."/>
        </authorList>
    </citation>
    <scope>NUCLEOTIDE SEQUENCE [LARGE SCALE GENOMIC DNA]</scope>
    <source>
        <strain evidence="1 2">KCJ1736</strain>
    </source>
</reference>
<protein>
    <submittedName>
        <fullName evidence="1">Uncharacterized protein</fullName>
    </submittedName>
</protein>
<evidence type="ECO:0000313" key="2">
    <source>
        <dbReference type="Proteomes" id="UP000077098"/>
    </source>
</evidence>
<name>A0A176X753_AGRTU</name>
<dbReference type="AlphaFoldDB" id="A0A176X753"/>